<keyword evidence="6 8" id="KW-0342">GTP-binding</keyword>
<dbReference type="PANTHER" id="PTHR19136">
    <property type="entry name" value="MOLYBDENUM COFACTOR GUANYLYLTRANSFERASE"/>
    <property type="match status" value="1"/>
</dbReference>
<feature type="binding site" evidence="8">
    <location>
        <position position="64"/>
    </location>
    <ligand>
        <name>GTP</name>
        <dbReference type="ChEBI" id="CHEBI:37565"/>
    </ligand>
</feature>
<dbReference type="InterPro" id="IPR029044">
    <property type="entry name" value="Nucleotide-diphossugar_trans"/>
</dbReference>
<dbReference type="GO" id="GO:0005737">
    <property type="term" value="C:cytoplasm"/>
    <property type="evidence" value="ECO:0007669"/>
    <property type="project" value="UniProtKB-SubCell"/>
</dbReference>
<comment type="caution">
    <text evidence="10">The sequence shown here is derived from an EMBL/GenBank/DDBJ whole genome shotgun (WGS) entry which is preliminary data.</text>
</comment>
<gene>
    <name evidence="8" type="primary">mobA</name>
    <name evidence="10" type="ORF">SE15_12130</name>
</gene>
<evidence type="ECO:0000256" key="2">
    <source>
        <dbReference type="ARBA" id="ARBA00022679"/>
    </source>
</evidence>
<comment type="similarity">
    <text evidence="8">Belongs to the MobA family.</text>
</comment>
<dbReference type="Gene3D" id="3.90.550.10">
    <property type="entry name" value="Spore Coat Polysaccharide Biosynthesis Protein SpsA, Chain A"/>
    <property type="match status" value="1"/>
</dbReference>
<keyword evidence="4 8" id="KW-0547">Nucleotide-binding</keyword>
<evidence type="ECO:0000313" key="10">
    <source>
        <dbReference type="EMBL" id="KPL82795.1"/>
    </source>
</evidence>
<protein>
    <recommendedName>
        <fullName evidence="8">Probable molybdenum cofactor guanylyltransferase</fullName>
        <shortName evidence="8">MoCo guanylyltransferase</shortName>
        <ecNumber evidence="8">2.7.7.77</ecNumber>
    </recommendedName>
    <alternativeName>
        <fullName evidence="8">GTP:molybdopterin guanylyltransferase</fullName>
    </alternativeName>
    <alternativeName>
        <fullName evidence="8">Mo-MPT guanylyltransferase</fullName>
    </alternativeName>
    <alternativeName>
        <fullName evidence="8">Molybdopterin guanylyltransferase</fullName>
    </alternativeName>
    <alternativeName>
        <fullName evidence="8">Molybdopterin-guanine dinucleotide synthase</fullName>
        <shortName evidence="8">MGD synthase</shortName>
    </alternativeName>
</protein>
<dbReference type="CDD" id="cd02503">
    <property type="entry name" value="MobA"/>
    <property type="match status" value="1"/>
</dbReference>
<comment type="caution">
    <text evidence="8">Lacks conserved residue(s) required for the propagation of feature annotation.</text>
</comment>
<dbReference type="GO" id="GO:0046872">
    <property type="term" value="F:metal ion binding"/>
    <property type="evidence" value="ECO:0007669"/>
    <property type="project" value="UniProtKB-KW"/>
</dbReference>
<dbReference type="PANTHER" id="PTHR19136:SF81">
    <property type="entry name" value="MOLYBDENUM COFACTOR GUANYLYLTRANSFERASE"/>
    <property type="match status" value="1"/>
</dbReference>
<keyword evidence="3 8" id="KW-0479">Metal-binding</keyword>
<dbReference type="OrthoDB" id="9788394at2"/>
<keyword evidence="7 8" id="KW-0501">Molybdenum cofactor biosynthesis</keyword>
<dbReference type="EC" id="2.7.7.77" evidence="8"/>
<dbReference type="RefSeq" id="WP_054522350.1">
    <property type="nucleotide sequence ID" value="NZ_LGKO01000005.1"/>
</dbReference>
<dbReference type="STRING" id="869279.SE15_12130"/>
<organism evidence="10 11">
    <name type="scientific">Thermanaerothrix daxensis</name>
    <dbReference type="NCBI Taxonomy" id="869279"/>
    <lineage>
        <taxon>Bacteria</taxon>
        <taxon>Bacillati</taxon>
        <taxon>Chloroflexota</taxon>
        <taxon>Anaerolineae</taxon>
        <taxon>Anaerolineales</taxon>
        <taxon>Anaerolineaceae</taxon>
        <taxon>Thermanaerothrix</taxon>
    </lineage>
</organism>
<feature type="domain" description="MobA-like NTP transferase" evidence="9">
    <location>
        <begin position="6"/>
        <end position="157"/>
    </location>
</feature>
<dbReference type="SUPFAM" id="SSF53448">
    <property type="entry name" value="Nucleotide-diphospho-sugar transferases"/>
    <property type="match status" value="1"/>
</dbReference>
<dbReference type="GO" id="GO:0061603">
    <property type="term" value="F:molybdenum cofactor guanylyltransferase activity"/>
    <property type="evidence" value="ECO:0007669"/>
    <property type="project" value="UniProtKB-EC"/>
</dbReference>
<evidence type="ECO:0000256" key="1">
    <source>
        <dbReference type="ARBA" id="ARBA00022490"/>
    </source>
</evidence>
<dbReference type="AlphaFoldDB" id="A0A0P6Y1I7"/>
<dbReference type="InterPro" id="IPR025877">
    <property type="entry name" value="MobA-like_NTP_Trfase"/>
</dbReference>
<evidence type="ECO:0000256" key="8">
    <source>
        <dbReference type="HAMAP-Rule" id="MF_00316"/>
    </source>
</evidence>
<evidence type="ECO:0000256" key="7">
    <source>
        <dbReference type="ARBA" id="ARBA00023150"/>
    </source>
</evidence>
<feature type="binding site" evidence="8">
    <location>
        <position position="93"/>
    </location>
    <ligand>
        <name>Mg(2+)</name>
        <dbReference type="ChEBI" id="CHEBI:18420"/>
    </ligand>
</feature>
<dbReference type="Proteomes" id="UP000050544">
    <property type="component" value="Unassembled WGS sequence"/>
</dbReference>
<evidence type="ECO:0000256" key="5">
    <source>
        <dbReference type="ARBA" id="ARBA00022842"/>
    </source>
</evidence>
<comment type="subcellular location">
    <subcellularLocation>
        <location evidence="8">Cytoplasm</location>
    </subcellularLocation>
</comment>
<keyword evidence="5 8" id="KW-0460">Magnesium</keyword>
<keyword evidence="1 8" id="KW-0963">Cytoplasm</keyword>
<comment type="function">
    <text evidence="8">Transfers a GMP moiety from GTP to Mo-molybdopterin (Mo-MPT) cofactor (Moco or molybdenum cofactor) to form Mo-molybdopterin guanine dinucleotide (Mo-MGD) cofactor.</text>
</comment>
<proteinExistence type="inferred from homology"/>
<reference evidence="10 11" key="1">
    <citation type="submission" date="2015-07" db="EMBL/GenBank/DDBJ databases">
        <title>Whole genome sequence of Thermanaerothrix daxensis DSM 23592.</title>
        <authorList>
            <person name="Hemp J."/>
            <person name="Ward L.M."/>
            <person name="Pace L.A."/>
            <person name="Fischer W.W."/>
        </authorList>
    </citation>
    <scope>NUCLEOTIDE SEQUENCE [LARGE SCALE GENOMIC DNA]</scope>
    <source>
        <strain evidence="10 11">GNS-1</strain>
    </source>
</reference>
<accession>A0A0P6Y1I7</accession>
<sequence>MLSLFVQAGGKSQRMGFNKALASFLGEPMIRRVIRRVEGLADEVIIVANDPQPYLELGYPIIADRIPGMGALGGLYTALSYARYPYVGVVACDMPFVSAALLREAQNRLLQDDLDAVIPQSPEGLEPFHAVYRRETCLPAVERALARGERRMISWLSEVRWQPLRWDEVCRLDQRGLAFLNVNTPDELALAERLAQETYSE</sequence>
<feature type="binding site" evidence="8">
    <location>
        <position position="93"/>
    </location>
    <ligand>
        <name>GTP</name>
        <dbReference type="ChEBI" id="CHEBI:37565"/>
    </ligand>
</feature>
<dbReference type="GO" id="GO:0005525">
    <property type="term" value="F:GTP binding"/>
    <property type="evidence" value="ECO:0007669"/>
    <property type="project" value="UniProtKB-UniRule"/>
</dbReference>
<evidence type="ECO:0000256" key="3">
    <source>
        <dbReference type="ARBA" id="ARBA00022723"/>
    </source>
</evidence>
<keyword evidence="11" id="KW-1185">Reference proteome</keyword>
<name>A0A0P6Y1I7_9CHLR</name>
<feature type="binding site" evidence="8">
    <location>
        <position position="19"/>
    </location>
    <ligand>
        <name>GTP</name>
        <dbReference type="ChEBI" id="CHEBI:37565"/>
    </ligand>
</feature>
<evidence type="ECO:0000256" key="4">
    <source>
        <dbReference type="ARBA" id="ARBA00022741"/>
    </source>
</evidence>
<comment type="cofactor">
    <cofactor evidence="8">
        <name>Mg(2+)</name>
        <dbReference type="ChEBI" id="CHEBI:18420"/>
    </cofactor>
</comment>
<dbReference type="EMBL" id="LGKO01000005">
    <property type="protein sequence ID" value="KPL82795.1"/>
    <property type="molecule type" value="Genomic_DNA"/>
</dbReference>
<comment type="catalytic activity">
    <reaction evidence="8">
        <text>Mo-molybdopterin + GTP + H(+) = Mo-molybdopterin guanine dinucleotide + diphosphate</text>
        <dbReference type="Rhea" id="RHEA:34243"/>
        <dbReference type="ChEBI" id="CHEBI:15378"/>
        <dbReference type="ChEBI" id="CHEBI:33019"/>
        <dbReference type="ChEBI" id="CHEBI:37565"/>
        <dbReference type="ChEBI" id="CHEBI:71302"/>
        <dbReference type="ChEBI" id="CHEBI:71310"/>
        <dbReference type="EC" id="2.7.7.77"/>
    </reaction>
</comment>
<evidence type="ECO:0000256" key="6">
    <source>
        <dbReference type="ARBA" id="ARBA00023134"/>
    </source>
</evidence>
<evidence type="ECO:0000313" key="11">
    <source>
        <dbReference type="Proteomes" id="UP000050544"/>
    </source>
</evidence>
<dbReference type="GO" id="GO:0006777">
    <property type="term" value="P:Mo-molybdopterin cofactor biosynthetic process"/>
    <property type="evidence" value="ECO:0007669"/>
    <property type="project" value="UniProtKB-KW"/>
</dbReference>
<comment type="domain">
    <text evidence="8">The N-terminal domain determines nucleotide recognition and specific binding, while the C-terminal domain determines the specific binding to the target protein.</text>
</comment>
<dbReference type="InterPro" id="IPR013482">
    <property type="entry name" value="Molybde_CF_guanTrfase"/>
</dbReference>
<evidence type="ECO:0000259" key="9">
    <source>
        <dbReference type="Pfam" id="PF12804"/>
    </source>
</evidence>
<keyword evidence="2 8" id="KW-0808">Transferase</keyword>
<dbReference type="HAMAP" id="MF_00316">
    <property type="entry name" value="MobA"/>
    <property type="match status" value="1"/>
</dbReference>
<dbReference type="Pfam" id="PF12804">
    <property type="entry name" value="NTP_transf_3"/>
    <property type="match status" value="1"/>
</dbReference>